<evidence type="ECO:0000313" key="4">
    <source>
        <dbReference type="Proteomes" id="UP000733611"/>
    </source>
</evidence>
<name>A0A948TGK1_9GAMM</name>
<feature type="domain" description="DUF362" evidence="2">
    <location>
        <begin position="69"/>
        <end position="296"/>
    </location>
</feature>
<accession>A0A948TGK1</accession>
<evidence type="ECO:0000259" key="2">
    <source>
        <dbReference type="Pfam" id="PF04015"/>
    </source>
</evidence>
<evidence type="ECO:0000256" key="1">
    <source>
        <dbReference type="SAM" id="SignalP"/>
    </source>
</evidence>
<proteinExistence type="predicted"/>
<evidence type="ECO:0000313" key="3">
    <source>
        <dbReference type="EMBL" id="MBU3844656.1"/>
    </source>
</evidence>
<reference evidence="3" key="1">
    <citation type="journal article" date="2021" name="PeerJ">
        <title>Extensive microbial diversity within the chicken gut microbiome revealed by metagenomics and culture.</title>
        <authorList>
            <person name="Gilroy R."/>
            <person name="Ravi A."/>
            <person name="Getino M."/>
            <person name="Pursley I."/>
            <person name="Horton D.L."/>
            <person name="Alikhan N.F."/>
            <person name="Baker D."/>
            <person name="Gharbi K."/>
            <person name="Hall N."/>
            <person name="Watson M."/>
            <person name="Adriaenssens E.M."/>
            <person name="Foster-Nyarko E."/>
            <person name="Jarju S."/>
            <person name="Secka A."/>
            <person name="Antonio M."/>
            <person name="Oren A."/>
            <person name="Chaudhuri R.R."/>
            <person name="La Ragione R."/>
            <person name="Hildebrand F."/>
            <person name="Pallen M.J."/>
        </authorList>
    </citation>
    <scope>NUCLEOTIDE SEQUENCE</scope>
    <source>
        <strain evidence="3">378</strain>
    </source>
</reference>
<dbReference type="Proteomes" id="UP000733611">
    <property type="component" value="Unassembled WGS sequence"/>
</dbReference>
<feature type="chain" id="PRO_5037553609" evidence="1">
    <location>
        <begin position="24"/>
        <end position="345"/>
    </location>
</feature>
<feature type="signal peptide" evidence="1">
    <location>
        <begin position="1"/>
        <end position="23"/>
    </location>
</feature>
<reference evidence="3" key="2">
    <citation type="submission" date="2021-04" db="EMBL/GenBank/DDBJ databases">
        <authorList>
            <person name="Gilroy R."/>
        </authorList>
    </citation>
    <scope>NUCLEOTIDE SEQUENCE</scope>
    <source>
        <strain evidence="3">378</strain>
    </source>
</reference>
<dbReference type="AlphaFoldDB" id="A0A948TGK1"/>
<sequence length="345" mass="36712">MKKLTALAAAVGLALSCGFTAHAADINFDALKNRTTDTSAPVVYFTSDISPAGLQAAFDALGREPTGKVAFKLSTGEAGNNHYLQPALIKDLVQKYDGTIVECNTSYGGSRASTAAHRQVIEDHGFNDIATVDIMDEDGSMEIPVTAGKFLKGDLVGKNIANYDSMVVLTHFKGHPMGGFGGALKNISIGVASSAGKNRIHTAGNSDEPNTFMSFAGGAYMSNTSQEHMNFIDSMAEAADAVSDYFDHGEKMMYVSVINNLSVDCDCVSNPTAPDMHDIGIVASLDPVALDQACVDFMYAAPDGKSMIERIESRSGTRILDHAVEMGLGQKSYQLVSLDQEQQQQ</sequence>
<gene>
    <name evidence="3" type="ORF">H9847_07300</name>
</gene>
<dbReference type="InterPro" id="IPR007160">
    <property type="entry name" value="DUF362"/>
</dbReference>
<comment type="caution">
    <text evidence="3">The sequence shown here is derived from an EMBL/GenBank/DDBJ whole genome shotgun (WGS) entry which is preliminary data.</text>
</comment>
<organism evidence="3 4">
    <name type="scientific">Candidatus Anaerobiospirillum pullicola</name>
    <dbReference type="NCBI Taxonomy" id="2838451"/>
    <lineage>
        <taxon>Bacteria</taxon>
        <taxon>Pseudomonadati</taxon>
        <taxon>Pseudomonadota</taxon>
        <taxon>Gammaproteobacteria</taxon>
        <taxon>Aeromonadales</taxon>
        <taxon>Succinivibrionaceae</taxon>
        <taxon>Anaerobiospirillum</taxon>
    </lineage>
</organism>
<dbReference type="Gene3D" id="3.40.50.11440">
    <property type="match status" value="1"/>
</dbReference>
<keyword evidence="1" id="KW-0732">Signal</keyword>
<dbReference type="EMBL" id="JAHLFE010000149">
    <property type="protein sequence ID" value="MBU3844656.1"/>
    <property type="molecule type" value="Genomic_DNA"/>
</dbReference>
<dbReference type="Pfam" id="PF04015">
    <property type="entry name" value="DUF362"/>
    <property type="match status" value="1"/>
</dbReference>
<dbReference type="PROSITE" id="PS51257">
    <property type="entry name" value="PROKAR_LIPOPROTEIN"/>
    <property type="match status" value="1"/>
</dbReference>
<protein>
    <submittedName>
        <fullName evidence="3">DUF362 domain-containing protein</fullName>
    </submittedName>
</protein>